<dbReference type="GO" id="GO:0006813">
    <property type="term" value="P:potassium ion transport"/>
    <property type="evidence" value="ECO:0007669"/>
    <property type="project" value="InterPro"/>
</dbReference>
<keyword evidence="9" id="KW-1185">Reference proteome</keyword>
<dbReference type="SUPFAM" id="SSF81324">
    <property type="entry name" value="Voltage-gated potassium channels"/>
    <property type="match status" value="1"/>
</dbReference>
<dbReference type="Proteomes" id="UP000325577">
    <property type="component" value="Linkage Group LG21"/>
</dbReference>
<feature type="domain" description="RCK N-terminal" evidence="7">
    <location>
        <begin position="218"/>
        <end position="367"/>
    </location>
</feature>
<dbReference type="PANTHER" id="PTHR31563">
    <property type="entry name" value="ION CHANNEL POLLUX-RELATED"/>
    <property type="match status" value="1"/>
</dbReference>
<feature type="transmembrane region" description="Helical" evidence="6">
    <location>
        <begin position="117"/>
        <end position="140"/>
    </location>
</feature>
<gene>
    <name evidence="8" type="ORF">F0562_035437</name>
</gene>
<protein>
    <recommendedName>
        <fullName evidence="7">RCK N-terminal domain-containing protein</fullName>
    </recommendedName>
</protein>
<evidence type="ECO:0000313" key="9">
    <source>
        <dbReference type="Proteomes" id="UP000325577"/>
    </source>
</evidence>
<reference evidence="8 9" key="1">
    <citation type="submission" date="2019-09" db="EMBL/GenBank/DDBJ databases">
        <title>A chromosome-level genome assembly of the Chinese tupelo Nyssa sinensis.</title>
        <authorList>
            <person name="Yang X."/>
            <person name="Kang M."/>
            <person name="Yang Y."/>
            <person name="Xiong H."/>
            <person name="Wang M."/>
            <person name="Zhang Z."/>
            <person name="Wang Z."/>
            <person name="Wu H."/>
            <person name="Ma T."/>
            <person name="Liu J."/>
            <person name="Xi Z."/>
        </authorList>
    </citation>
    <scope>NUCLEOTIDE SEQUENCE [LARGE SCALE GENOMIC DNA]</scope>
    <source>
        <strain evidence="8">J267</strain>
        <tissue evidence="8">Leaf</tissue>
    </source>
</reference>
<dbReference type="Gene3D" id="3.40.50.720">
    <property type="entry name" value="NAD(P)-binding Rossmann-like Domain"/>
    <property type="match status" value="1"/>
</dbReference>
<keyword evidence="4 6" id="KW-1133">Transmembrane helix</keyword>
<comment type="similarity">
    <text evidence="2">Belongs to the castor/pollux (TC 1.A.1.23) family.</text>
</comment>
<dbReference type="PANTHER" id="PTHR31563:SF13">
    <property type="entry name" value="ION CHANNEL POLLUX-LIKE 1-RELATED"/>
    <property type="match status" value="1"/>
</dbReference>
<feature type="transmembrane region" description="Helical" evidence="6">
    <location>
        <begin position="176"/>
        <end position="194"/>
    </location>
</feature>
<keyword evidence="5 6" id="KW-0472">Membrane</keyword>
<dbReference type="EMBL" id="CM018045">
    <property type="protein sequence ID" value="KAA8527694.1"/>
    <property type="molecule type" value="Genomic_DNA"/>
</dbReference>
<evidence type="ECO:0000256" key="4">
    <source>
        <dbReference type="ARBA" id="ARBA00022989"/>
    </source>
</evidence>
<organism evidence="8 9">
    <name type="scientific">Nyssa sinensis</name>
    <dbReference type="NCBI Taxonomy" id="561372"/>
    <lineage>
        <taxon>Eukaryota</taxon>
        <taxon>Viridiplantae</taxon>
        <taxon>Streptophyta</taxon>
        <taxon>Embryophyta</taxon>
        <taxon>Tracheophyta</taxon>
        <taxon>Spermatophyta</taxon>
        <taxon>Magnoliopsida</taxon>
        <taxon>eudicotyledons</taxon>
        <taxon>Gunneridae</taxon>
        <taxon>Pentapetalae</taxon>
        <taxon>asterids</taxon>
        <taxon>Cornales</taxon>
        <taxon>Nyssaceae</taxon>
        <taxon>Nyssa</taxon>
    </lineage>
</organism>
<evidence type="ECO:0000259" key="7">
    <source>
        <dbReference type="PROSITE" id="PS51201"/>
    </source>
</evidence>
<proteinExistence type="inferred from homology"/>
<accession>A0A5J5ABR3</accession>
<evidence type="ECO:0000256" key="3">
    <source>
        <dbReference type="ARBA" id="ARBA00022692"/>
    </source>
</evidence>
<dbReference type="InterPro" id="IPR003148">
    <property type="entry name" value="RCK_N"/>
</dbReference>
<comment type="subcellular location">
    <subcellularLocation>
        <location evidence="1">Membrane</location>
        <topology evidence="1">Multi-pass membrane protein</topology>
    </subcellularLocation>
</comment>
<keyword evidence="3 6" id="KW-0812">Transmembrane</keyword>
<evidence type="ECO:0000313" key="8">
    <source>
        <dbReference type="EMBL" id="KAA8527694.1"/>
    </source>
</evidence>
<name>A0A5J5ABR3_9ASTE</name>
<dbReference type="OrthoDB" id="1923901at2759"/>
<dbReference type="AlphaFoldDB" id="A0A5J5ABR3"/>
<feature type="transmembrane region" description="Helical" evidence="6">
    <location>
        <begin position="58"/>
        <end position="80"/>
    </location>
</feature>
<dbReference type="PROSITE" id="PS51201">
    <property type="entry name" value="RCK_N"/>
    <property type="match status" value="1"/>
</dbReference>
<evidence type="ECO:0000256" key="5">
    <source>
        <dbReference type="ARBA" id="ARBA00023136"/>
    </source>
</evidence>
<dbReference type="InterPro" id="IPR010420">
    <property type="entry name" value="CASTOR/POLLUX/SYM8_dom"/>
</dbReference>
<dbReference type="GO" id="GO:0016020">
    <property type="term" value="C:membrane"/>
    <property type="evidence" value="ECO:0007669"/>
    <property type="project" value="UniProtKB-SubCell"/>
</dbReference>
<sequence length="791" mass="89657">MKWNVLDNCHAKYLRMDLKYSPQGHPAKLMMASISSYFLPRVMQLSSANTVMNMVQDLLFYVIRTFVATSLPFACISSSLKKPTPLQLDVSLPSLQDVRWSVARLLYLFNIQLERNVAMFLVVLLVACFSFVVIGGFLFFKFRGSTQSLEDCFWEAWACLCSSSTHLKQRTRVERVVGFVLAIWGILFYSRLLSTMTEQCRNNMQKLREGAQMQVLETDHVIICGVNSHLTFILKQLNKYHEFAVRLGTATARRQRILLLSDLPRKQMDKIVENISKDLNHIDVLTKSCSLSLTKSFERAAANKARAIIILPTKGDRYEVDTDAFLSVLALQPLPKMASVPTIVEVSNYNTCELLKSISGLKVEPVENVASKLFVQCSRQKGLIKIYRHLLNYRKNVFNLCSFPNLSGITYRQLRRGFQEAVVCGLYRRGKIYFHPHDDEVLEQTDKVLFIAPVHGKRKPQLTFSNVVSEENSTVHNLEVLEKNGESPNQALEISKVRLEHIVRRPAKPGSKASDWSQGPKECVLMLGWRPDVVEMIEEYDNYLGPGSVLEILSDVPMDDRNRASNLADQGKLKNVQVSHRIGNPMNYDILKGTITNIQKSFKKGKDIPFSIVVISDKEWLLGDPSRADKHSAYSLLLAENICDKLGVKVQNLVAEIVDSKLGKQITRIKPSLTYIASEEVMSLVTAQVAENSELNEVWKDILNAEGDEIYVKIKLEKRFMDIGLYMKKGENPAFAELSERAYLRREVAIGYVKNNKKVINPIPKSEPLSLEVTDSLIVISELEGEQPILL</sequence>
<dbReference type="InterPro" id="IPR044849">
    <property type="entry name" value="CASTOR/POLLUX/SYM8-like"/>
</dbReference>
<evidence type="ECO:0000256" key="6">
    <source>
        <dbReference type="SAM" id="Phobius"/>
    </source>
</evidence>
<evidence type="ECO:0000256" key="2">
    <source>
        <dbReference type="ARBA" id="ARBA00008577"/>
    </source>
</evidence>
<dbReference type="Pfam" id="PF06241">
    <property type="entry name" value="Castor_Poll_mid"/>
    <property type="match status" value="1"/>
</dbReference>
<evidence type="ECO:0000256" key="1">
    <source>
        <dbReference type="ARBA" id="ARBA00004141"/>
    </source>
</evidence>